<gene>
    <name evidence="2" type="primary">ABSGL_08860.1 scaffold 10450</name>
</gene>
<protein>
    <submittedName>
        <fullName evidence="2">Uncharacterized protein</fullName>
    </submittedName>
</protein>
<accession>A0A163JZ60</accession>
<dbReference type="InParanoid" id="A0A163JZ60"/>
<organism evidence="2">
    <name type="scientific">Absidia glauca</name>
    <name type="common">Pin mould</name>
    <dbReference type="NCBI Taxonomy" id="4829"/>
    <lineage>
        <taxon>Eukaryota</taxon>
        <taxon>Fungi</taxon>
        <taxon>Fungi incertae sedis</taxon>
        <taxon>Mucoromycota</taxon>
        <taxon>Mucoromycotina</taxon>
        <taxon>Mucoromycetes</taxon>
        <taxon>Mucorales</taxon>
        <taxon>Cunninghamellaceae</taxon>
        <taxon>Absidia</taxon>
    </lineage>
</organism>
<dbReference type="AlphaFoldDB" id="A0A163JZ60"/>
<dbReference type="Proteomes" id="UP000078561">
    <property type="component" value="Unassembled WGS sequence"/>
</dbReference>
<evidence type="ECO:0000313" key="2">
    <source>
        <dbReference type="EMBL" id="SAM03043.1"/>
    </source>
</evidence>
<proteinExistence type="predicted"/>
<feature type="compositionally biased region" description="Low complexity" evidence="1">
    <location>
        <begin position="1"/>
        <end position="17"/>
    </location>
</feature>
<evidence type="ECO:0000313" key="3">
    <source>
        <dbReference type="Proteomes" id="UP000078561"/>
    </source>
</evidence>
<dbReference type="EMBL" id="LT554031">
    <property type="protein sequence ID" value="SAM03043.1"/>
    <property type="molecule type" value="Genomic_DNA"/>
</dbReference>
<keyword evidence="3" id="KW-1185">Reference proteome</keyword>
<feature type="region of interest" description="Disordered" evidence="1">
    <location>
        <begin position="1"/>
        <end position="25"/>
    </location>
</feature>
<reference evidence="2" key="1">
    <citation type="submission" date="2016-04" db="EMBL/GenBank/DDBJ databases">
        <authorList>
            <person name="Evans L.H."/>
            <person name="Alamgir A."/>
            <person name="Owens N."/>
            <person name="Weber N.D."/>
            <person name="Virtaneva K."/>
            <person name="Barbian K."/>
            <person name="Babar A."/>
            <person name="Rosenke K."/>
        </authorList>
    </citation>
    <scope>NUCLEOTIDE SEQUENCE [LARGE SCALE GENOMIC DNA]</scope>
    <source>
        <strain evidence="2">CBS 101.48</strain>
    </source>
</reference>
<sequence length="151" mass="17200">MTTDDIPSQDTSDSSSSNAPYDKHIPESDRKLFTDYYCDQCERRADFKYAGTLNDDNYPIYKCPTYELIVARLPTTSMTKETSTTQNQIIQVTIQTLQETITQMAYLIAELSPFKQTIAKLEKRVTQLENPSPNTCSKQADPKTPNSYYKG</sequence>
<name>A0A163JZ60_ABSGL</name>
<evidence type="ECO:0000256" key="1">
    <source>
        <dbReference type="SAM" id="MobiDB-lite"/>
    </source>
</evidence>
<feature type="region of interest" description="Disordered" evidence="1">
    <location>
        <begin position="129"/>
        <end position="151"/>
    </location>
</feature>